<evidence type="ECO:0000313" key="10">
    <source>
        <dbReference type="EMBL" id="KAB1077451.1"/>
    </source>
</evidence>
<dbReference type="NCBIfam" id="TIGR00221">
    <property type="entry name" value="nagA"/>
    <property type="match status" value="1"/>
</dbReference>
<dbReference type="GO" id="GO:0046872">
    <property type="term" value="F:metal ion binding"/>
    <property type="evidence" value="ECO:0007669"/>
    <property type="project" value="UniProtKB-KW"/>
</dbReference>
<dbReference type="EC" id="3.5.1.25" evidence="10"/>
<protein>
    <submittedName>
        <fullName evidence="10">N-acetylglucosamine-6-phosphate deacetylase</fullName>
        <ecNumber evidence="10">3.5.1.25</ecNumber>
    </submittedName>
</protein>
<evidence type="ECO:0000256" key="1">
    <source>
        <dbReference type="ARBA" id="ARBA00010716"/>
    </source>
</evidence>
<dbReference type="Gene3D" id="2.30.40.10">
    <property type="entry name" value="Urease, subunit C, domain 1"/>
    <property type="match status" value="1"/>
</dbReference>
<dbReference type="RefSeq" id="WP_151001811.1">
    <property type="nucleotide sequence ID" value="NZ_BPQY01000268.1"/>
</dbReference>
<keyword evidence="4 5" id="KW-0119">Carbohydrate metabolism</keyword>
<dbReference type="PANTHER" id="PTHR11113">
    <property type="entry name" value="N-ACETYLGLUCOSAMINE-6-PHOSPHATE DEACETYLASE"/>
    <property type="match status" value="1"/>
</dbReference>
<reference evidence="10 11" key="1">
    <citation type="submission" date="2019-09" db="EMBL/GenBank/DDBJ databases">
        <title>YIM 48816 draft genome.</title>
        <authorList>
            <person name="Jiang L."/>
        </authorList>
    </citation>
    <scope>NUCLEOTIDE SEQUENCE [LARGE SCALE GENOMIC DNA]</scope>
    <source>
        <strain evidence="10 11">YIM 48816</strain>
    </source>
</reference>
<feature type="active site" description="Proton donor/acceptor" evidence="6">
    <location>
        <position position="276"/>
    </location>
</feature>
<dbReference type="InterPro" id="IPR011059">
    <property type="entry name" value="Metal-dep_hydrolase_composite"/>
</dbReference>
<evidence type="ECO:0000256" key="2">
    <source>
        <dbReference type="ARBA" id="ARBA00022723"/>
    </source>
</evidence>
<dbReference type="OrthoDB" id="9776488at2"/>
<gene>
    <name evidence="10" type="primary">nagA</name>
    <name evidence="10" type="ORF">F6X53_19165</name>
</gene>
<comment type="caution">
    <text evidence="10">The sequence shown here is derived from an EMBL/GenBank/DDBJ whole genome shotgun (WGS) entry which is preliminary data.</text>
</comment>
<keyword evidence="11" id="KW-1185">Reference proteome</keyword>
<dbReference type="EMBL" id="VZZK01000021">
    <property type="protein sequence ID" value="KAB1077451.1"/>
    <property type="molecule type" value="Genomic_DNA"/>
</dbReference>
<dbReference type="SUPFAM" id="SSF51556">
    <property type="entry name" value="Metallo-dependent hydrolases"/>
    <property type="match status" value="1"/>
</dbReference>
<sequence length="394" mass="40148">MSLPDLVIAAERVFDGEVLYRDRFVVVRDGRIADVTSNPAPAAHLIRLPPGALLAPGFVDVQVNGGGGVLLNDDPSPVGIGCIAAAHRRLGGTTALLPTLISDTRPVIQAAIEGVAAAIAAGVPGILGIHLEGPFLSPHRPGIHDPARFAAFLPSDLELLTQLGDQGITLITLAPEVVPPGTVAALVARGALVSAGHTADDGAAIRAALEEGLTGVTHLFNAMSQLASREAGAVGIALTDDRAFTGIIADGHHVGDTALAVARRMKGAGRLMLVTDAMPPVGDPETLATFTLFGRTIRRDGDRLTGSDGTLAGSALTMAGAVRHMTTRGGAPIEEALAMAALTPARFLGLDNQIGRLAPGYRANLVALDQELSVLGTCIGADLDFPNGPSASAA</sequence>
<dbReference type="PANTHER" id="PTHR11113:SF14">
    <property type="entry name" value="N-ACETYLGLUCOSAMINE-6-PHOSPHATE DEACETYLASE"/>
    <property type="match status" value="1"/>
</dbReference>
<feature type="binding site" evidence="7">
    <location>
        <begin position="221"/>
        <end position="222"/>
    </location>
    <ligand>
        <name>substrate</name>
    </ligand>
</feature>
<proteinExistence type="inferred from homology"/>
<feature type="binding site" evidence="7">
    <location>
        <begin position="311"/>
        <end position="313"/>
    </location>
    <ligand>
        <name>substrate</name>
    </ligand>
</feature>
<evidence type="ECO:0000256" key="4">
    <source>
        <dbReference type="ARBA" id="ARBA00023277"/>
    </source>
</evidence>
<dbReference type="Gene3D" id="3.20.20.140">
    <property type="entry name" value="Metal-dependent hydrolases"/>
    <property type="match status" value="1"/>
</dbReference>
<dbReference type="SUPFAM" id="SSF51338">
    <property type="entry name" value="Composite domain of metallo-dependent hydrolases"/>
    <property type="match status" value="1"/>
</dbReference>
<dbReference type="AlphaFoldDB" id="A0A6L3SUW5"/>
<evidence type="ECO:0000259" key="9">
    <source>
        <dbReference type="Pfam" id="PF01979"/>
    </source>
</evidence>
<evidence type="ECO:0000256" key="3">
    <source>
        <dbReference type="ARBA" id="ARBA00022801"/>
    </source>
</evidence>
<feature type="binding site" evidence="7">
    <location>
        <position position="229"/>
    </location>
    <ligand>
        <name>substrate</name>
    </ligand>
</feature>
<dbReference type="InterPro" id="IPR003764">
    <property type="entry name" value="GlcNAc_6-P_deAcase"/>
</dbReference>
<organism evidence="10 11">
    <name type="scientific">Methylobacterium soli</name>
    <dbReference type="NCBI Taxonomy" id="553447"/>
    <lineage>
        <taxon>Bacteria</taxon>
        <taxon>Pseudomonadati</taxon>
        <taxon>Pseudomonadota</taxon>
        <taxon>Alphaproteobacteria</taxon>
        <taxon>Hyphomicrobiales</taxon>
        <taxon>Methylobacteriaceae</taxon>
        <taxon>Methylobacterium</taxon>
    </lineage>
</organism>
<dbReference type="PIRSF" id="PIRSF038994">
    <property type="entry name" value="NagA"/>
    <property type="match status" value="1"/>
</dbReference>
<feature type="binding site" evidence="7">
    <location>
        <position position="143"/>
    </location>
    <ligand>
        <name>substrate</name>
    </ligand>
</feature>
<comment type="similarity">
    <text evidence="1 5">Belongs to the metallo-dependent hydrolases superfamily. NagA family.</text>
</comment>
<evidence type="ECO:0000313" key="11">
    <source>
        <dbReference type="Proteomes" id="UP000474159"/>
    </source>
</evidence>
<comment type="cofactor">
    <cofactor evidence="8">
        <name>a divalent metal cation</name>
        <dbReference type="ChEBI" id="CHEBI:60240"/>
    </cofactor>
    <text evidence="8">Binds 1 divalent metal cation per subunit.</text>
</comment>
<evidence type="ECO:0000256" key="6">
    <source>
        <dbReference type="PIRSR" id="PIRSR038994-1"/>
    </source>
</evidence>
<feature type="binding site" evidence="8">
    <location>
        <position position="197"/>
    </location>
    <ligand>
        <name>Zn(2+)</name>
        <dbReference type="ChEBI" id="CHEBI:29105"/>
    </ligand>
</feature>
<dbReference type="GO" id="GO:0006046">
    <property type="term" value="P:N-acetylglucosamine catabolic process"/>
    <property type="evidence" value="ECO:0007669"/>
    <property type="project" value="TreeGrafter"/>
</dbReference>
<name>A0A6L3SUW5_9HYPH</name>
<dbReference type="Pfam" id="PF01979">
    <property type="entry name" value="Amidohydro_1"/>
    <property type="match status" value="1"/>
</dbReference>
<feature type="domain" description="Amidohydrolase-related" evidence="9">
    <location>
        <begin position="54"/>
        <end position="370"/>
    </location>
</feature>
<keyword evidence="2 8" id="KW-0479">Metal-binding</keyword>
<evidence type="ECO:0000256" key="7">
    <source>
        <dbReference type="PIRSR" id="PIRSR038994-2"/>
    </source>
</evidence>
<accession>A0A6L3SUW5</accession>
<feature type="binding site" evidence="8">
    <location>
        <position position="132"/>
    </location>
    <ligand>
        <name>Zn(2+)</name>
        <dbReference type="ChEBI" id="CHEBI:29105"/>
    </ligand>
</feature>
<dbReference type="GO" id="GO:0008448">
    <property type="term" value="F:N-acetylglucosamine-6-phosphate deacetylase activity"/>
    <property type="evidence" value="ECO:0007669"/>
    <property type="project" value="UniProtKB-EC"/>
</dbReference>
<evidence type="ECO:0000256" key="5">
    <source>
        <dbReference type="PIRNR" id="PIRNR038994"/>
    </source>
</evidence>
<keyword evidence="3 5" id="KW-0378">Hydrolase</keyword>
<dbReference type="InterPro" id="IPR006680">
    <property type="entry name" value="Amidohydro-rel"/>
</dbReference>
<dbReference type="InterPro" id="IPR032466">
    <property type="entry name" value="Metal_Hydrolase"/>
</dbReference>
<evidence type="ECO:0000256" key="8">
    <source>
        <dbReference type="PIRSR" id="PIRSR038994-3"/>
    </source>
</evidence>
<feature type="binding site" evidence="8">
    <location>
        <position position="218"/>
    </location>
    <ligand>
        <name>Zn(2+)</name>
        <dbReference type="ChEBI" id="CHEBI:29105"/>
    </ligand>
</feature>
<dbReference type="Proteomes" id="UP000474159">
    <property type="component" value="Unassembled WGS sequence"/>
</dbReference>
<feature type="binding site" evidence="7">
    <location>
        <position position="253"/>
    </location>
    <ligand>
        <name>substrate</name>
    </ligand>
</feature>